<dbReference type="EMBL" id="JABCRI010000002">
    <property type="protein sequence ID" value="KAF8411679.1"/>
    <property type="molecule type" value="Genomic_DNA"/>
</dbReference>
<dbReference type="Proteomes" id="UP000655225">
    <property type="component" value="Unassembled WGS sequence"/>
</dbReference>
<accession>A0A835DT03</accession>
<organism evidence="3 4">
    <name type="scientific">Tetracentron sinense</name>
    <name type="common">Spur-leaf</name>
    <dbReference type="NCBI Taxonomy" id="13715"/>
    <lineage>
        <taxon>Eukaryota</taxon>
        <taxon>Viridiplantae</taxon>
        <taxon>Streptophyta</taxon>
        <taxon>Embryophyta</taxon>
        <taxon>Tracheophyta</taxon>
        <taxon>Spermatophyta</taxon>
        <taxon>Magnoliopsida</taxon>
        <taxon>Trochodendrales</taxon>
        <taxon>Trochodendraceae</taxon>
        <taxon>Tetracentron</taxon>
    </lineage>
</organism>
<gene>
    <name evidence="3" type="ORF">HHK36_004237</name>
</gene>
<feature type="domain" description="Ribosome maturation factor RimP N-terminal" evidence="1">
    <location>
        <begin position="153"/>
        <end position="217"/>
    </location>
</feature>
<dbReference type="Pfam" id="PF25498">
    <property type="entry name" value="DUF7912"/>
    <property type="match status" value="1"/>
</dbReference>
<evidence type="ECO:0008006" key="5">
    <source>
        <dbReference type="Google" id="ProtNLM"/>
    </source>
</evidence>
<dbReference type="InterPro" id="IPR035956">
    <property type="entry name" value="RimP_N_sf"/>
</dbReference>
<evidence type="ECO:0000259" key="1">
    <source>
        <dbReference type="Pfam" id="PF02576"/>
    </source>
</evidence>
<evidence type="ECO:0000313" key="3">
    <source>
        <dbReference type="EMBL" id="KAF8411679.1"/>
    </source>
</evidence>
<dbReference type="OrthoDB" id="1100432at2759"/>
<reference evidence="3 4" key="1">
    <citation type="submission" date="2020-04" db="EMBL/GenBank/DDBJ databases">
        <title>Plant Genome Project.</title>
        <authorList>
            <person name="Zhang R.-G."/>
        </authorList>
    </citation>
    <scope>NUCLEOTIDE SEQUENCE [LARGE SCALE GENOMIC DNA]</scope>
    <source>
        <strain evidence="3">YNK0</strain>
        <tissue evidence="3">Leaf</tissue>
    </source>
</reference>
<dbReference type="AlphaFoldDB" id="A0A835DT03"/>
<dbReference type="SUPFAM" id="SSF75420">
    <property type="entry name" value="YhbC-like, N-terminal domain"/>
    <property type="match status" value="1"/>
</dbReference>
<evidence type="ECO:0000313" key="4">
    <source>
        <dbReference type="Proteomes" id="UP000655225"/>
    </source>
</evidence>
<dbReference type="InterPro" id="IPR028989">
    <property type="entry name" value="RimP_N"/>
</dbReference>
<dbReference type="OMA" id="WRLNTPF"/>
<protein>
    <recommendedName>
        <fullName evidence="5">Ribosome maturation factor RimP N-terminal domain-containing protein</fullName>
    </recommendedName>
</protein>
<evidence type="ECO:0000259" key="2">
    <source>
        <dbReference type="Pfam" id="PF25498"/>
    </source>
</evidence>
<keyword evidence="4" id="KW-1185">Reference proteome</keyword>
<dbReference type="PANTHER" id="PTHR34544:SF1">
    <property type="entry name" value="OS04G0438300 PROTEIN"/>
    <property type="match status" value="1"/>
</dbReference>
<proteinExistence type="predicted"/>
<dbReference type="PANTHER" id="PTHR34544">
    <property type="entry name" value="OSJNBA0006B20.18 PROTEIN"/>
    <property type="match status" value="1"/>
</dbReference>
<comment type="caution">
    <text evidence="3">The sequence shown here is derived from an EMBL/GenBank/DDBJ whole genome shotgun (WGS) entry which is preliminary data.</text>
</comment>
<dbReference type="Pfam" id="PF02576">
    <property type="entry name" value="RimP_N"/>
    <property type="match status" value="1"/>
</dbReference>
<sequence>MEIPATWNFKASRVKDKPVIMNSSCFYRSLHPSSHNLSFPFRSYPLPYFPNKSCIIHAKKRDSQSGPVLKPTIIEEVALDEEEDGVVFDEFQDEALIDGDDYFEDEYEVEDSELCIGDGGGGGGISLAGTWWDKEALNVAEDVSSSLDGDFKIYAFKTSANLTIQVRIEKLSNKSGSPTVTDIGVFSSAYRARLDEAEHAGSIPENISLEVSSPGVERVVRIPQDLDRFKDRSMYVKYVSDVVAPGPSTESDGVFRLVSFNLETNCCTWGLANVKINREKAGKGRPLSKKQREWRLNTPFDSLRIVRLYSEC</sequence>
<name>A0A835DT03_TETSI</name>
<feature type="domain" description="DUF7912" evidence="2">
    <location>
        <begin position="219"/>
        <end position="309"/>
    </location>
</feature>
<dbReference type="InterPro" id="IPR057234">
    <property type="entry name" value="DUF7912"/>
</dbReference>